<evidence type="ECO:0000313" key="5">
    <source>
        <dbReference type="Proteomes" id="UP000178622"/>
    </source>
</evidence>
<evidence type="ECO:0000259" key="3">
    <source>
        <dbReference type="PROSITE" id="PS51462"/>
    </source>
</evidence>
<dbReference type="Gene3D" id="3.90.79.10">
    <property type="entry name" value="Nucleoside Triphosphate Pyrophosphohydrolase"/>
    <property type="match status" value="1"/>
</dbReference>
<dbReference type="PROSITE" id="PS00893">
    <property type="entry name" value="NUDIX_BOX"/>
    <property type="match status" value="1"/>
</dbReference>
<dbReference type="InterPro" id="IPR020084">
    <property type="entry name" value="NUDIX_hydrolase_CS"/>
</dbReference>
<evidence type="ECO:0000313" key="4">
    <source>
        <dbReference type="EMBL" id="OFI48604.1"/>
    </source>
</evidence>
<name>A0A1E8GK29_9LACT</name>
<feature type="domain" description="Nudix hydrolase" evidence="3">
    <location>
        <begin position="1"/>
        <end position="122"/>
    </location>
</feature>
<dbReference type="SUPFAM" id="SSF55811">
    <property type="entry name" value="Nudix"/>
    <property type="match status" value="1"/>
</dbReference>
<dbReference type="InterPro" id="IPR000086">
    <property type="entry name" value="NUDIX_hydrolase_dom"/>
</dbReference>
<dbReference type="STRING" id="1859473.BG261_06825"/>
<keyword evidence="2" id="KW-0378">Hydrolase</keyword>
<accession>A0A1E8GK29</accession>
<dbReference type="PROSITE" id="PS51462">
    <property type="entry name" value="NUDIX"/>
    <property type="match status" value="1"/>
</dbReference>
<evidence type="ECO:0000256" key="2">
    <source>
        <dbReference type="ARBA" id="ARBA00022801"/>
    </source>
</evidence>
<protein>
    <recommendedName>
        <fullName evidence="3">Nudix hydrolase domain-containing protein</fullName>
    </recommendedName>
</protein>
<evidence type="ECO:0000256" key="1">
    <source>
        <dbReference type="ARBA" id="ARBA00001946"/>
    </source>
</evidence>
<sequence>MSMSKGVFNIIVQDEQVILVKRRDLPIWDLPGGHLDSEESEFECAIREAYEETGLIVKPEYLIGKYVIEELDDTQFVYKSNIESGELIKSGPETKELRYFNLNYLPLFMVPNRRRQIKDFQDKNENKEVTIKEKFLIRLLRKIL</sequence>
<dbReference type="InterPro" id="IPR015797">
    <property type="entry name" value="NUDIX_hydrolase-like_dom_sf"/>
</dbReference>
<dbReference type="Pfam" id="PF00293">
    <property type="entry name" value="NUDIX"/>
    <property type="match status" value="1"/>
</dbReference>
<keyword evidence="5" id="KW-1185">Reference proteome</keyword>
<dbReference type="PANTHER" id="PTHR43046">
    <property type="entry name" value="GDP-MANNOSE MANNOSYL HYDROLASE"/>
    <property type="match status" value="1"/>
</dbReference>
<organism evidence="4 5">
    <name type="scientific">Floricoccus tropicus</name>
    <dbReference type="NCBI Taxonomy" id="1859473"/>
    <lineage>
        <taxon>Bacteria</taxon>
        <taxon>Bacillati</taxon>
        <taxon>Bacillota</taxon>
        <taxon>Bacilli</taxon>
        <taxon>Lactobacillales</taxon>
        <taxon>Streptococcaceae</taxon>
        <taxon>Floricoccus</taxon>
    </lineage>
</organism>
<dbReference type="AlphaFoldDB" id="A0A1E8GK29"/>
<dbReference type="Proteomes" id="UP000178622">
    <property type="component" value="Unassembled WGS sequence"/>
</dbReference>
<reference evidence="5" key="1">
    <citation type="submission" date="2016-09" db="EMBL/GenBank/DDBJ databases">
        <title>Draft genome sequence of a novel species of the family Streptococcaceae isolated from flowers.</title>
        <authorList>
            <person name="Chuah L.-O."/>
            <person name="Yap K.-P."/>
            <person name="Thong K.L."/>
            <person name="Liong M.T."/>
            <person name="Ahmad R."/>
            <person name="Rusul G."/>
        </authorList>
    </citation>
    <scope>NUCLEOTIDE SEQUENCE [LARGE SCALE GENOMIC DNA]</scope>
    <source>
        <strain evidence="5">DF1</strain>
    </source>
</reference>
<comment type="cofactor">
    <cofactor evidence="1">
        <name>Mg(2+)</name>
        <dbReference type="ChEBI" id="CHEBI:18420"/>
    </cofactor>
</comment>
<dbReference type="PANTHER" id="PTHR43046:SF2">
    <property type="entry name" value="8-OXO-DGTP DIPHOSPHATASE-RELATED"/>
    <property type="match status" value="1"/>
</dbReference>
<proteinExistence type="predicted"/>
<comment type="caution">
    <text evidence="4">The sequence shown here is derived from an EMBL/GenBank/DDBJ whole genome shotgun (WGS) entry which is preliminary data.</text>
</comment>
<gene>
    <name evidence="4" type="ORF">BG261_06825</name>
</gene>
<dbReference type="EMBL" id="MKIR01000024">
    <property type="protein sequence ID" value="OFI48604.1"/>
    <property type="molecule type" value="Genomic_DNA"/>
</dbReference>
<dbReference type="GO" id="GO:0016787">
    <property type="term" value="F:hydrolase activity"/>
    <property type="evidence" value="ECO:0007669"/>
    <property type="project" value="UniProtKB-KW"/>
</dbReference>